<dbReference type="AlphaFoldDB" id="A0A0F9HTA7"/>
<evidence type="ECO:0008006" key="2">
    <source>
        <dbReference type="Google" id="ProtNLM"/>
    </source>
</evidence>
<name>A0A0F9HTA7_9ZZZZ</name>
<comment type="caution">
    <text evidence="1">The sequence shown here is derived from an EMBL/GenBank/DDBJ whole genome shotgun (WGS) entry which is preliminary data.</text>
</comment>
<accession>A0A0F9HTA7</accession>
<sequence length="115" mass="12540">MKITSKFNNLKNKEVETKINKATKRGLEDVVVDIANDAIKGSPIDTGNNRRSIKFEVGPGKPVATKELQGAIYSTSGYGGYLETGTVNMAAQPYFKPALDKNIKKLPEGIKAELR</sequence>
<dbReference type="Pfam" id="PF04883">
    <property type="entry name" value="HK97-gp10_like"/>
    <property type="match status" value="1"/>
</dbReference>
<reference evidence="1" key="1">
    <citation type="journal article" date="2015" name="Nature">
        <title>Complex archaea that bridge the gap between prokaryotes and eukaryotes.</title>
        <authorList>
            <person name="Spang A."/>
            <person name="Saw J.H."/>
            <person name="Jorgensen S.L."/>
            <person name="Zaremba-Niedzwiedzka K."/>
            <person name="Martijn J."/>
            <person name="Lind A.E."/>
            <person name="van Eijk R."/>
            <person name="Schleper C."/>
            <person name="Guy L."/>
            <person name="Ettema T.J."/>
        </authorList>
    </citation>
    <scope>NUCLEOTIDE SEQUENCE</scope>
</reference>
<gene>
    <name evidence="1" type="ORF">LCGC14_2025540</name>
</gene>
<evidence type="ECO:0000313" key="1">
    <source>
        <dbReference type="EMBL" id="KKL78367.1"/>
    </source>
</evidence>
<organism evidence="1">
    <name type="scientific">marine sediment metagenome</name>
    <dbReference type="NCBI Taxonomy" id="412755"/>
    <lineage>
        <taxon>unclassified sequences</taxon>
        <taxon>metagenomes</taxon>
        <taxon>ecological metagenomes</taxon>
    </lineage>
</organism>
<proteinExistence type="predicted"/>
<dbReference type="NCBIfam" id="TIGR01725">
    <property type="entry name" value="phge_HK97_gp10"/>
    <property type="match status" value="1"/>
</dbReference>
<dbReference type="InterPro" id="IPR010064">
    <property type="entry name" value="HK97-gp10_tail"/>
</dbReference>
<dbReference type="EMBL" id="LAZR01023480">
    <property type="protein sequence ID" value="KKL78367.1"/>
    <property type="molecule type" value="Genomic_DNA"/>
</dbReference>
<protein>
    <recommendedName>
        <fullName evidence="2">HK97 gp10 family phage protein</fullName>
    </recommendedName>
</protein>